<evidence type="ECO:0000313" key="1">
    <source>
        <dbReference type="EMBL" id="GAH09276.1"/>
    </source>
</evidence>
<feature type="non-terminal residue" evidence="1">
    <location>
        <position position="1"/>
    </location>
</feature>
<comment type="caution">
    <text evidence="1">The sequence shown here is derived from an EMBL/GenBank/DDBJ whole genome shotgun (WGS) entry which is preliminary data.</text>
</comment>
<dbReference type="EMBL" id="BART01033617">
    <property type="protein sequence ID" value="GAH09276.1"/>
    <property type="molecule type" value="Genomic_DNA"/>
</dbReference>
<dbReference type="AlphaFoldDB" id="X1CLI8"/>
<name>X1CLI8_9ZZZZ</name>
<reference evidence="1" key="1">
    <citation type="journal article" date="2014" name="Front. Microbiol.">
        <title>High frequency of phylogenetically diverse reductive dehalogenase-homologous genes in deep subseafloor sedimentary metagenomes.</title>
        <authorList>
            <person name="Kawai M."/>
            <person name="Futagami T."/>
            <person name="Toyoda A."/>
            <person name="Takaki Y."/>
            <person name="Nishi S."/>
            <person name="Hori S."/>
            <person name="Arai W."/>
            <person name="Tsubouchi T."/>
            <person name="Morono Y."/>
            <person name="Uchiyama I."/>
            <person name="Ito T."/>
            <person name="Fujiyama A."/>
            <person name="Inagaki F."/>
            <person name="Takami H."/>
        </authorList>
    </citation>
    <scope>NUCLEOTIDE SEQUENCE</scope>
    <source>
        <strain evidence="1">Expedition CK06-06</strain>
    </source>
</reference>
<proteinExistence type="predicted"/>
<sequence length="31" mass="3664">IRVIASLFEEDFFICSILYTSYPKHPKDALF</sequence>
<organism evidence="1">
    <name type="scientific">marine sediment metagenome</name>
    <dbReference type="NCBI Taxonomy" id="412755"/>
    <lineage>
        <taxon>unclassified sequences</taxon>
        <taxon>metagenomes</taxon>
        <taxon>ecological metagenomes</taxon>
    </lineage>
</organism>
<accession>X1CLI8</accession>
<protein>
    <submittedName>
        <fullName evidence="1">Uncharacterized protein</fullName>
    </submittedName>
</protein>
<gene>
    <name evidence="1" type="ORF">S01H4_57701</name>
</gene>